<dbReference type="Pfam" id="PF16198">
    <property type="entry name" value="TruB_C_2"/>
    <property type="match status" value="1"/>
</dbReference>
<dbReference type="GO" id="GO:0003723">
    <property type="term" value="F:RNA binding"/>
    <property type="evidence" value="ECO:0007669"/>
    <property type="project" value="InterPro"/>
</dbReference>
<evidence type="ECO:0000259" key="5">
    <source>
        <dbReference type="SMART" id="SM01136"/>
    </source>
</evidence>
<dbReference type="HAMAP" id="MF_01081">
    <property type="entry name" value="TruB_arch"/>
    <property type="match status" value="1"/>
</dbReference>
<dbReference type="Pfam" id="PF01509">
    <property type="entry name" value="TruB_N"/>
    <property type="match status" value="1"/>
</dbReference>
<dbReference type="GO" id="GO:0031119">
    <property type="term" value="P:tRNA pseudouridine synthesis"/>
    <property type="evidence" value="ECO:0007669"/>
    <property type="project" value="UniProtKB-UniRule"/>
</dbReference>
<reference evidence="6" key="4">
    <citation type="submission" date="2021-11" db="EMBL/GenBank/DDBJ databases">
        <authorList>
            <person name="Munson-Mcgee J."/>
            <person name="Field E."/>
            <person name="Bateson M."/>
            <person name="Rooney C."/>
            <person name="Stepanauskas R."/>
            <person name="Young M."/>
        </authorList>
    </citation>
    <scope>NUCLEOTIDE SEQUENCE</scope>
    <source>
        <strain evidence="6">SCGC AB-777_F03</strain>
    </source>
</reference>
<reference evidence="7" key="2">
    <citation type="submission" date="2017-05" db="EMBL/GenBank/DDBJ databases">
        <authorList>
            <person name="Song R."/>
            <person name="Chenine A.L."/>
            <person name="Ruprecht R.M."/>
        </authorList>
    </citation>
    <scope>NUCLEOTIDE SEQUENCE</scope>
    <source>
        <strain evidence="7">SCGC AB-777_F03</strain>
    </source>
</reference>
<dbReference type="SUPFAM" id="SSF55120">
    <property type="entry name" value="Pseudouridine synthase"/>
    <property type="match status" value="1"/>
</dbReference>
<dbReference type="Gene3D" id="3.30.2350.10">
    <property type="entry name" value="Pseudouridine synthase"/>
    <property type="match status" value="1"/>
</dbReference>
<feature type="domain" description="Dyskerin-like" evidence="5">
    <location>
        <begin position="1"/>
        <end position="60"/>
    </location>
</feature>
<dbReference type="InterPro" id="IPR032819">
    <property type="entry name" value="TruB_C"/>
</dbReference>
<reference evidence="6" key="3">
    <citation type="submission" date="2017-05" db="EMBL/GenBank/DDBJ databases">
        <authorList>
            <person name="Munson-Mcgee J.H."/>
        </authorList>
    </citation>
    <scope>NUCLEOTIDE SEQUENCE</scope>
    <source>
        <strain evidence="6">SCGC AB-777_F03</strain>
    </source>
</reference>
<protein>
    <recommendedName>
        <fullName evidence="3">Probable tRNA pseudouridine synthase B</fullName>
        <ecNumber evidence="3">5.4.99.25</ecNumber>
    </recommendedName>
    <alternativeName>
        <fullName evidence="3">tRNA pseudouridine(55) synthase</fullName>
        <shortName evidence="3">Psi55 synthase</shortName>
    </alternativeName>
    <alternativeName>
        <fullName evidence="3">tRNA pseudouridylate synthase</fullName>
    </alternativeName>
    <alternativeName>
        <fullName evidence="3">tRNA-uridine isomerase</fullName>
    </alternativeName>
</protein>
<proteinExistence type="inferred from homology"/>
<dbReference type="PROSITE" id="PS50890">
    <property type="entry name" value="PUA"/>
    <property type="match status" value="1"/>
</dbReference>
<dbReference type="Pfam" id="PF08068">
    <property type="entry name" value="DKCLD"/>
    <property type="match status" value="1"/>
</dbReference>
<dbReference type="Pfam" id="PF01472">
    <property type="entry name" value="PUA"/>
    <property type="match status" value="1"/>
</dbReference>
<evidence type="ECO:0000313" key="6">
    <source>
        <dbReference type="EMBL" id="MCC5446795.1"/>
    </source>
</evidence>
<organism evidence="7">
    <name type="scientific">Nanobsidianus stetteri</name>
    <dbReference type="NCBI Taxonomy" id="1294122"/>
    <lineage>
        <taxon>Archaea</taxon>
        <taxon>Nanobdellota</taxon>
        <taxon>Candidatus Nanoarchaeia</taxon>
        <taxon>Nanoarchaeales</taxon>
        <taxon>Nanopusillaceae</taxon>
        <taxon>Candidatus Nanobsidianus</taxon>
    </lineage>
</organism>
<dbReference type="InterPro" id="IPR012960">
    <property type="entry name" value="Dyskerin-like"/>
</dbReference>
<evidence type="ECO:0000313" key="7">
    <source>
        <dbReference type="EMBL" id="PVU68489.1"/>
    </source>
</evidence>
<keyword evidence="2 3" id="KW-0413">Isomerase</keyword>
<dbReference type="EMBL" id="QEFP02000001">
    <property type="protein sequence ID" value="MCC5446795.1"/>
    <property type="molecule type" value="Genomic_DNA"/>
</dbReference>
<reference evidence="7" key="1">
    <citation type="journal article" date="2015" name="Appl. Environ. Microbiol.">
        <title>Nanoarchaeota, Their Sulfolobales Host, and Nanoarchaeota Virus Distribution across Yellowstone National Park Hot Springs.</title>
        <authorList>
            <person name="Munson-McGee J.H."/>
            <person name="Field E.K."/>
            <person name="Bateson M."/>
            <person name="Rooney C."/>
            <person name="Stepanauskas R."/>
            <person name="Young M.J."/>
        </authorList>
    </citation>
    <scope>NUCLEOTIDE SEQUENCE [LARGE SCALE GENOMIC DNA]</scope>
    <source>
        <strain evidence="7">SCGC AB-777_F03</strain>
    </source>
</reference>
<comment type="similarity">
    <text evidence="3">Belongs to the pseudouridine synthase TruB family. Type 2 subfamily.</text>
</comment>
<dbReference type="NCBIfam" id="NF003280">
    <property type="entry name" value="PRK04270.1"/>
    <property type="match status" value="1"/>
</dbReference>
<comment type="caution">
    <text evidence="7">The sequence shown here is derived from an EMBL/GenBank/DDBJ whole genome shotgun (WGS) entry which is preliminary data.</text>
</comment>
<feature type="domain" description="PUA" evidence="4">
    <location>
        <begin position="250"/>
        <end position="324"/>
    </location>
</feature>
<dbReference type="PANTHER" id="PTHR23127">
    <property type="entry name" value="CENTROMERE/MICROTUBULE BINDING PROTEIN CBF5"/>
    <property type="match status" value="1"/>
</dbReference>
<dbReference type="InterPro" id="IPR002478">
    <property type="entry name" value="PUA"/>
</dbReference>
<dbReference type="GO" id="GO:1990481">
    <property type="term" value="P:mRNA pseudouridine synthesis"/>
    <property type="evidence" value="ECO:0007669"/>
    <property type="project" value="TreeGrafter"/>
</dbReference>
<dbReference type="GO" id="GO:0031118">
    <property type="term" value="P:rRNA pseudouridine synthesis"/>
    <property type="evidence" value="ECO:0007669"/>
    <property type="project" value="TreeGrafter"/>
</dbReference>
<accession>A0A2T9WKY7</accession>
<gene>
    <name evidence="3" type="primary">truB</name>
    <name evidence="6" type="ORF">DDW03_000015</name>
    <name evidence="7" type="ORF">DDW03_02205</name>
</gene>
<dbReference type="InterPro" id="IPR002501">
    <property type="entry name" value="PsdUridine_synth_N"/>
</dbReference>
<comment type="catalytic activity">
    <reaction evidence="3">
        <text>uridine(55) in tRNA = pseudouridine(55) in tRNA</text>
        <dbReference type="Rhea" id="RHEA:42532"/>
        <dbReference type="Rhea" id="RHEA-COMP:10101"/>
        <dbReference type="Rhea" id="RHEA-COMP:10102"/>
        <dbReference type="ChEBI" id="CHEBI:65314"/>
        <dbReference type="ChEBI" id="CHEBI:65315"/>
        <dbReference type="EC" id="5.4.99.25"/>
    </reaction>
</comment>
<dbReference type="InterPro" id="IPR036974">
    <property type="entry name" value="PUA_sf"/>
</dbReference>
<dbReference type="InterPro" id="IPR026326">
    <property type="entry name" value="TruB_arch"/>
</dbReference>
<dbReference type="EC" id="5.4.99.25" evidence="3"/>
<sequence>MVEYCKLPYENEKYEILIKREEETNEKYGYDPWKRPINELLDFSIINLDKPKGPTSHQVSGWIKNILNKKAGHAGTLDPKVTGVLPIGIGRGTKVLKLLLTAGKEYIAWMHIHKDIDENKVYEVLNKFQGKIIQKPPLKSAVKKVPREKNVYCIKVLEVDGRDWLLQIATEAGVYIRKLIDDIGKALGTKAHMQQLRRIRVGELKEDSEKYPLSTLQDIVDSIWFWRNENNEKYIRKVFLPAEVAAEHTKKIWILDTAVDAIAHGANLTVKGISKLYSNIKEGDLVTIFTLKGEIVAYGTALMDSEKILDSEKGIAVDIDRVIIKRGLYPKVWKKSNTQ</sequence>
<keyword evidence="1 3" id="KW-0819">tRNA processing</keyword>
<dbReference type="RefSeq" id="WP_228615013.1">
    <property type="nucleotide sequence ID" value="NZ_QEFP02000001.1"/>
</dbReference>
<evidence type="ECO:0000259" key="4">
    <source>
        <dbReference type="SMART" id="SM00359"/>
    </source>
</evidence>
<dbReference type="GO" id="GO:0031120">
    <property type="term" value="P:snRNA pseudouridine synthesis"/>
    <property type="evidence" value="ECO:0007669"/>
    <property type="project" value="TreeGrafter"/>
</dbReference>
<feature type="active site" description="Nucleophile" evidence="3">
    <location>
        <position position="78"/>
    </location>
</feature>
<name>A0A2T9WKY7_NANST</name>
<dbReference type="GO" id="GO:0160148">
    <property type="term" value="F:tRNA pseudouridine(55) synthase activity"/>
    <property type="evidence" value="ECO:0007669"/>
    <property type="project" value="UniProtKB-EC"/>
</dbReference>
<evidence type="ECO:0000256" key="3">
    <source>
        <dbReference type="HAMAP-Rule" id="MF_01081"/>
    </source>
</evidence>
<dbReference type="SMART" id="SM01136">
    <property type="entry name" value="DKCLD"/>
    <property type="match status" value="1"/>
</dbReference>
<dbReference type="NCBIfam" id="TIGR00451">
    <property type="entry name" value="unchar_dom_2"/>
    <property type="match status" value="1"/>
</dbReference>
<dbReference type="EMBL" id="QEFP01000010">
    <property type="protein sequence ID" value="PVU68489.1"/>
    <property type="molecule type" value="Genomic_DNA"/>
</dbReference>
<dbReference type="Gene3D" id="2.30.130.10">
    <property type="entry name" value="PUA domain"/>
    <property type="match status" value="1"/>
</dbReference>
<dbReference type="PANTHER" id="PTHR23127:SF0">
    <property type="entry name" value="H_ACA RIBONUCLEOPROTEIN COMPLEX SUBUNIT DKC1"/>
    <property type="match status" value="1"/>
</dbReference>
<dbReference type="SUPFAM" id="SSF88697">
    <property type="entry name" value="PUA domain-like"/>
    <property type="match status" value="1"/>
</dbReference>
<dbReference type="SMART" id="SM00359">
    <property type="entry name" value="PUA"/>
    <property type="match status" value="1"/>
</dbReference>
<dbReference type="InterPro" id="IPR015947">
    <property type="entry name" value="PUA-like_sf"/>
</dbReference>
<dbReference type="Proteomes" id="UP000245509">
    <property type="component" value="Unassembled WGS sequence"/>
</dbReference>
<dbReference type="CDD" id="cd21148">
    <property type="entry name" value="PUA_Cbf5"/>
    <property type="match status" value="1"/>
</dbReference>
<dbReference type="InterPro" id="IPR004802">
    <property type="entry name" value="tRNA_PsdUridine_synth_B_fam"/>
</dbReference>
<evidence type="ECO:0000256" key="2">
    <source>
        <dbReference type="ARBA" id="ARBA00023235"/>
    </source>
</evidence>
<dbReference type="InterPro" id="IPR004521">
    <property type="entry name" value="Uncharacterised_CHP00451"/>
</dbReference>
<dbReference type="NCBIfam" id="TIGR00425">
    <property type="entry name" value="CBF5"/>
    <property type="match status" value="1"/>
</dbReference>
<dbReference type="InterPro" id="IPR020103">
    <property type="entry name" value="PsdUridine_synth_cat_dom_sf"/>
</dbReference>
<comment type="function">
    <text evidence="3">Could be responsible for synthesis of pseudouridine from uracil-55 in the psi GC loop of transfer RNAs.</text>
</comment>
<dbReference type="AlphaFoldDB" id="A0A2T9WKY7"/>
<evidence type="ECO:0000256" key="1">
    <source>
        <dbReference type="ARBA" id="ARBA00022694"/>
    </source>
</evidence>
<dbReference type="GO" id="GO:0000495">
    <property type="term" value="P:box H/ACA sno(s)RNA 3'-end processing"/>
    <property type="evidence" value="ECO:0007669"/>
    <property type="project" value="TreeGrafter"/>
</dbReference>